<comment type="caution">
    <text evidence="2">The sequence shown here is derived from an EMBL/GenBank/DDBJ whole genome shotgun (WGS) entry which is preliminary data.</text>
</comment>
<reference evidence="2 3" key="1">
    <citation type="submission" date="2022-11" db="EMBL/GenBank/DDBJ databases">
        <title>Minimal conservation of predation-associated metabolite biosynthetic gene clusters underscores biosynthetic potential of Myxococcota including descriptions for ten novel species: Archangium lansinium sp. nov., Myxococcus landrumus sp. nov., Nannocystis bai.</title>
        <authorList>
            <person name="Ahearne A."/>
            <person name="Stevens C."/>
            <person name="Phillips K."/>
        </authorList>
    </citation>
    <scope>NUCLEOTIDE SEQUENCE [LARGE SCALE GENOMIC DNA]</scope>
    <source>
        <strain evidence="2 3">MIWBW</strain>
    </source>
</reference>
<organism evidence="2 3">
    <name type="scientific">Archangium lansingense</name>
    <dbReference type="NCBI Taxonomy" id="2995310"/>
    <lineage>
        <taxon>Bacteria</taxon>
        <taxon>Pseudomonadati</taxon>
        <taxon>Myxococcota</taxon>
        <taxon>Myxococcia</taxon>
        <taxon>Myxococcales</taxon>
        <taxon>Cystobacterineae</taxon>
        <taxon>Archangiaceae</taxon>
        <taxon>Archangium</taxon>
    </lineage>
</organism>
<dbReference type="Gene3D" id="3.10.350.10">
    <property type="entry name" value="LysM domain"/>
    <property type="match status" value="1"/>
</dbReference>
<evidence type="ECO:0000313" key="2">
    <source>
        <dbReference type="EMBL" id="MCY1078274.1"/>
    </source>
</evidence>
<dbReference type="Pfam" id="PF01476">
    <property type="entry name" value="LysM"/>
    <property type="match status" value="1"/>
</dbReference>
<dbReference type="RefSeq" id="WP_267537062.1">
    <property type="nucleotide sequence ID" value="NZ_JAPNKA010000001.1"/>
</dbReference>
<dbReference type="InterPro" id="IPR018392">
    <property type="entry name" value="LysM"/>
</dbReference>
<dbReference type="SUPFAM" id="SSF54106">
    <property type="entry name" value="LysM domain"/>
    <property type="match status" value="1"/>
</dbReference>
<evidence type="ECO:0000259" key="1">
    <source>
        <dbReference type="PROSITE" id="PS51782"/>
    </source>
</evidence>
<evidence type="ECO:0000313" key="3">
    <source>
        <dbReference type="Proteomes" id="UP001207654"/>
    </source>
</evidence>
<sequence>MAAFGILRPRLRNGEHEYLLLRFHEPLPEGHEHIALGDSWQAERRLREFAQDSVNLRTLRELVYTQVNARPYEPLSEESVLRQAATLLSSKHVRLARAPLPKMPGVMQPREKVEKKPPPEVVEEKLRLMVQIVDDVTEDPITDLELSIKLPDGSKQKVTTDDEGRISLSDVPKGRVDITSAIDGATLAETLAFAKAGILKSLDSGKKRRRRMAPSGKFLARISEHKVSDGETLESIAETYSLTVDQLTKFNWGTTDPEEIQRHLFIDVGCTTKDDTGKFVLSRHDDPGVIYIARPLEMNWVALEDRHIWRVKKVPEPKLYLFSV</sequence>
<dbReference type="Proteomes" id="UP001207654">
    <property type="component" value="Unassembled WGS sequence"/>
</dbReference>
<protein>
    <submittedName>
        <fullName evidence="2">LysM domain-containing protein</fullName>
    </submittedName>
</protein>
<keyword evidence="3" id="KW-1185">Reference proteome</keyword>
<gene>
    <name evidence="2" type="ORF">OV287_27735</name>
</gene>
<dbReference type="EMBL" id="JAPNKA010000001">
    <property type="protein sequence ID" value="MCY1078274.1"/>
    <property type="molecule type" value="Genomic_DNA"/>
</dbReference>
<dbReference type="PROSITE" id="PS51782">
    <property type="entry name" value="LYSM"/>
    <property type="match status" value="1"/>
</dbReference>
<proteinExistence type="predicted"/>
<dbReference type="CDD" id="cd00118">
    <property type="entry name" value="LysM"/>
    <property type="match status" value="1"/>
</dbReference>
<dbReference type="InterPro" id="IPR036779">
    <property type="entry name" value="LysM_dom_sf"/>
</dbReference>
<accession>A0ABT4AAJ8</accession>
<feature type="domain" description="LysM" evidence="1">
    <location>
        <begin position="223"/>
        <end position="268"/>
    </location>
</feature>
<name>A0ABT4AAJ8_9BACT</name>